<dbReference type="SUPFAM" id="SSF140566">
    <property type="entry name" value="FlgN-like"/>
    <property type="match status" value="1"/>
</dbReference>
<sequence length="161" mass="17968">MKLSAELQNQFEQLLAAEHACAKTLLDTIQRENSALRANDIEQIESLSNEKKLGMRHMWECMQQRDRWLIGHNLETGSPGTIALMQANPDSRSAELWRRLSQTAIKLHEQNEVNGGIVALSQRHNKQALDILCGRTGITGSTYGSKGEHSKEHSGHCLAKA</sequence>
<gene>
    <name evidence="5" type="ORF">FHK82_05585</name>
</gene>
<dbReference type="Pfam" id="PF05130">
    <property type="entry name" value="FlgN"/>
    <property type="match status" value="1"/>
</dbReference>
<evidence type="ECO:0000256" key="1">
    <source>
        <dbReference type="ARBA" id="ARBA00002397"/>
    </source>
</evidence>
<evidence type="ECO:0000256" key="4">
    <source>
        <dbReference type="SAM" id="MobiDB-lite"/>
    </source>
</evidence>
<keyword evidence="5" id="KW-0966">Cell projection</keyword>
<evidence type="ECO:0000313" key="5">
    <source>
        <dbReference type="EMBL" id="TVT57650.1"/>
    </source>
</evidence>
<dbReference type="AlphaFoldDB" id="A0A558D9G0"/>
<proteinExistence type="inferred from homology"/>
<dbReference type="Proteomes" id="UP000317355">
    <property type="component" value="Unassembled WGS sequence"/>
</dbReference>
<dbReference type="InterPro" id="IPR007809">
    <property type="entry name" value="FlgN-like"/>
</dbReference>
<feature type="region of interest" description="Disordered" evidence="4">
    <location>
        <begin position="142"/>
        <end position="161"/>
    </location>
</feature>
<keyword evidence="5" id="KW-0969">Cilium</keyword>
<evidence type="ECO:0000256" key="3">
    <source>
        <dbReference type="ARBA" id="ARBA00022795"/>
    </source>
</evidence>
<dbReference type="EMBL" id="VMRY01000012">
    <property type="protein sequence ID" value="TVT57650.1"/>
    <property type="molecule type" value="Genomic_DNA"/>
</dbReference>
<dbReference type="GO" id="GO:0044780">
    <property type="term" value="P:bacterial-type flagellum assembly"/>
    <property type="evidence" value="ECO:0007669"/>
    <property type="project" value="InterPro"/>
</dbReference>
<feature type="compositionally biased region" description="Basic and acidic residues" evidence="4">
    <location>
        <begin position="146"/>
        <end position="155"/>
    </location>
</feature>
<accession>A0A558D9G0</accession>
<protein>
    <submittedName>
        <fullName evidence="5">Flagellar protein FlgN</fullName>
    </submittedName>
</protein>
<reference evidence="5 6" key="1">
    <citation type="submission" date="2019-07" db="EMBL/GenBank/DDBJ databases">
        <title>The pathways for chlorine oxyanion respiration interact through the shared metabolite chlorate.</title>
        <authorList>
            <person name="Barnum T.P."/>
            <person name="Cheng Y."/>
            <person name="Hill K.A."/>
            <person name="Lucas L.N."/>
            <person name="Carlson H.K."/>
            <person name="Coates J.D."/>
        </authorList>
    </citation>
    <scope>NUCLEOTIDE SEQUENCE [LARGE SCALE GENOMIC DNA]</scope>
    <source>
        <strain evidence="5">BK-3</strain>
    </source>
</reference>
<keyword evidence="3" id="KW-1005">Bacterial flagellum biogenesis</keyword>
<organism evidence="5 6">
    <name type="scientific">Sedimenticola thiotaurini</name>
    <dbReference type="NCBI Taxonomy" id="1543721"/>
    <lineage>
        <taxon>Bacteria</taxon>
        <taxon>Pseudomonadati</taxon>
        <taxon>Pseudomonadota</taxon>
        <taxon>Gammaproteobacteria</taxon>
        <taxon>Chromatiales</taxon>
        <taxon>Sedimenticolaceae</taxon>
        <taxon>Sedimenticola</taxon>
    </lineage>
</organism>
<comment type="function">
    <text evidence="1">Required for the efficient initiation of filament assembly.</text>
</comment>
<comment type="similarity">
    <text evidence="2">Belongs to the FlgN family.</text>
</comment>
<evidence type="ECO:0000313" key="6">
    <source>
        <dbReference type="Proteomes" id="UP000317355"/>
    </source>
</evidence>
<name>A0A558D9G0_9GAMM</name>
<dbReference type="InterPro" id="IPR036679">
    <property type="entry name" value="FlgN-like_sf"/>
</dbReference>
<dbReference type="Gene3D" id="1.20.58.300">
    <property type="entry name" value="FlgN-like"/>
    <property type="match status" value="1"/>
</dbReference>
<evidence type="ECO:0000256" key="2">
    <source>
        <dbReference type="ARBA" id="ARBA00007703"/>
    </source>
</evidence>
<keyword evidence="5" id="KW-0282">Flagellum</keyword>
<comment type="caution">
    <text evidence="5">The sequence shown here is derived from an EMBL/GenBank/DDBJ whole genome shotgun (WGS) entry which is preliminary data.</text>
</comment>